<comment type="caution">
    <text evidence="1">The sequence shown here is derived from an EMBL/GenBank/DDBJ whole genome shotgun (WGS) entry which is preliminary data.</text>
</comment>
<accession>A0ACC4D5W5</accession>
<name>A0ACC4D5W5_POPAL</name>
<keyword evidence="2" id="KW-1185">Reference proteome</keyword>
<dbReference type="EMBL" id="RCHU02000001">
    <property type="protein sequence ID" value="KAL3612429.1"/>
    <property type="molecule type" value="Genomic_DNA"/>
</dbReference>
<protein>
    <submittedName>
        <fullName evidence="1">Uncharacterized protein</fullName>
    </submittedName>
</protein>
<reference evidence="1 2" key="1">
    <citation type="journal article" date="2024" name="Plant Biotechnol. J.">
        <title>Genome and CRISPR/Cas9 system of a widespread forest tree (Populus alba) in the world.</title>
        <authorList>
            <person name="Liu Y.J."/>
            <person name="Jiang P.F."/>
            <person name="Han X.M."/>
            <person name="Li X.Y."/>
            <person name="Wang H.M."/>
            <person name="Wang Y.J."/>
            <person name="Wang X.X."/>
            <person name="Zeng Q.Y."/>
        </authorList>
    </citation>
    <scope>NUCLEOTIDE SEQUENCE [LARGE SCALE GENOMIC DNA]</scope>
    <source>
        <strain evidence="2">cv. PAL-ZL1</strain>
    </source>
</reference>
<sequence>MVGVPSRDEAMRGQEVYLRERNVQQITTGKFAEDREALKESRMTVPETPSHDQPCDVMCAGVWKENVNSHESGPIRECPE</sequence>
<gene>
    <name evidence="1" type="ORF">D5086_003449</name>
</gene>
<proteinExistence type="predicted"/>
<dbReference type="Proteomes" id="UP000309997">
    <property type="component" value="Unassembled WGS sequence"/>
</dbReference>
<organism evidence="1 2">
    <name type="scientific">Populus alba</name>
    <name type="common">White poplar</name>
    <dbReference type="NCBI Taxonomy" id="43335"/>
    <lineage>
        <taxon>Eukaryota</taxon>
        <taxon>Viridiplantae</taxon>
        <taxon>Streptophyta</taxon>
        <taxon>Embryophyta</taxon>
        <taxon>Tracheophyta</taxon>
        <taxon>Spermatophyta</taxon>
        <taxon>Magnoliopsida</taxon>
        <taxon>eudicotyledons</taxon>
        <taxon>Gunneridae</taxon>
        <taxon>Pentapetalae</taxon>
        <taxon>rosids</taxon>
        <taxon>fabids</taxon>
        <taxon>Malpighiales</taxon>
        <taxon>Salicaceae</taxon>
        <taxon>Saliceae</taxon>
        <taxon>Populus</taxon>
    </lineage>
</organism>
<evidence type="ECO:0000313" key="2">
    <source>
        <dbReference type="Proteomes" id="UP000309997"/>
    </source>
</evidence>
<evidence type="ECO:0000313" key="1">
    <source>
        <dbReference type="EMBL" id="KAL3612429.1"/>
    </source>
</evidence>